<dbReference type="Pfam" id="PF01638">
    <property type="entry name" value="HxlR"/>
    <property type="match status" value="1"/>
</dbReference>
<feature type="domain" description="HTH hxlR-type" evidence="4">
    <location>
        <begin position="7"/>
        <end position="106"/>
    </location>
</feature>
<keyword evidence="1" id="KW-0805">Transcription regulation</keyword>
<evidence type="ECO:0000256" key="1">
    <source>
        <dbReference type="ARBA" id="ARBA00023015"/>
    </source>
</evidence>
<gene>
    <name evidence="5" type="ORF">E4M00_06355</name>
</gene>
<dbReference type="EMBL" id="SPQZ01000002">
    <property type="protein sequence ID" value="TFV99115.1"/>
    <property type="molecule type" value="Genomic_DNA"/>
</dbReference>
<comment type="caution">
    <text evidence="5">The sequence shown here is derived from an EMBL/GenBank/DDBJ whole genome shotgun (WGS) entry which is preliminary data.</text>
</comment>
<dbReference type="InterPro" id="IPR002577">
    <property type="entry name" value="HTH_HxlR"/>
</dbReference>
<dbReference type="AlphaFoldDB" id="A0A4Y9R6N9"/>
<proteinExistence type="predicted"/>
<dbReference type="Proteomes" id="UP000298127">
    <property type="component" value="Unassembled WGS sequence"/>
</dbReference>
<keyword evidence="2" id="KW-0238">DNA-binding</keyword>
<reference evidence="5 6" key="1">
    <citation type="journal article" date="2018" name="J. Microbiol.">
        <title>Leifsonia flava sp. nov., a novel actinobacterium isolated from the rhizosphere of Aquilegia viridiflora.</title>
        <authorList>
            <person name="Cai Y."/>
            <person name="Tao W.Z."/>
            <person name="Ma Y.J."/>
            <person name="Cheng J."/>
            <person name="Zhang M.Y."/>
            <person name="Zhang Y.X."/>
        </authorList>
    </citation>
    <scope>NUCLEOTIDE SEQUENCE [LARGE SCALE GENOMIC DNA]</scope>
    <source>
        <strain evidence="5 6">SYP-B2174</strain>
    </source>
</reference>
<dbReference type="GO" id="GO:0003677">
    <property type="term" value="F:DNA binding"/>
    <property type="evidence" value="ECO:0007669"/>
    <property type="project" value="UniProtKB-KW"/>
</dbReference>
<protein>
    <submittedName>
        <fullName evidence="5">Transcriptional regulator</fullName>
    </submittedName>
</protein>
<dbReference type="PANTHER" id="PTHR33204">
    <property type="entry name" value="TRANSCRIPTIONAL REGULATOR, MARR FAMILY"/>
    <property type="match status" value="1"/>
</dbReference>
<evidence type="ECO:0000313" key="5">
    <source>
        <dbReference type="EMBL" id="TFV99115.1"/>
    </source>
</evidence>
<dbReference type="Gene3D" id="1.10.10.10">
    <property type="entry name" value="Winged helix-like DNA-binding domain superfamily/Winged helix DNA-binding domain"/>
    <property type="match status" value="1"/>
</dbReference>
<evidence type="ECO:0000256" key="3">
    <source>
        <dbReference type="ARBA" id="ARBA00023163"/>
    </source>
</evidence>
<organism evidence="5 6">
    <name type="scientific">Orlajensenia leifsoniae</name>
    <dbReference type="NCBI Taxonomy" id="2561933"/>
    <lineage>
        <taxon>Bacteria</taxon>
        <taxon>Bacillati</taxon>
        <taxon>Actinomycetota</taxon>
        <taxon>Actinomycetes</taxon>
        <taxon>Micrococcales</taxon>
        <taxon>Microbacteriaceae</taxon>
        <taxon>Orlajensenia</taxon>
    </lineage>
</organism>
<keyword evidence="6" id="KW-1185">Reference proteome</keyword>
<accession>A0A4Y9R6N9</accession>
<sequence>MEPRSGCPINAAVEVLGDRWSLIVLRDVIFGDRRYFRALLTGSIEGIASNILADRLKRLLDAGILTRGTAARGQRARFSLTEAGIQTVPIIYALGNWGLDWRTGDDQLRARQHLMREGGPAFVEELMDELRVLHLDAAPRETVGPGPLERLSAAYAEASGS</sequence>
<dbReference type="PROSITE" id="PS51118">
    <property type="entry name" value="HTH_HXLR"/>
    <property type="match status" value="1"/>
</dbReference>
<dbReference type="PANTHER" id="PTHR33204:SF18">
    <property type="entry name" value="TRANSCRIPTIONAL REGULATORY PROTEIN"/>
    <property type="match status" value="1"/>
</dbReference>
<evidence type="ECO:0000256" key="2">
    <source>
        <dbReference type="ARBA" id="ARBA00023125"/>
    </source>
</evidence>
<keyword evidence="3" id="KW-0804">Transcription</keyword>
<dbReference type="InterPro" id="IPR036390">
    <property type="entry name" value="WH_DNA-bd_sf"/>
</dbReference>
<name>A0A4Y9R6N9_9MICO</name>
<dbReference type="InterPro" id="IPR036388">
    <property type="entry name" value="WH-like_DNA-bd_sf"/>
</dbReference>
<dbReference type="SUPFAM" id="SSF46785">
    <property type="entry name" value="Winged helix' DNA-binding domain"/>
    <property type="match status" value="1"/>
</dbReference>
<evidence type="ECO:0000259" key="4">
    <source>
        <dbReference type="PROSITE" id="PS51118"/>
    </source>
</evidence>
<dbReference type="RefSeq" id="WP_135119595.1">
    <property type="nucleotide sequence ID" value="NZ_SPQZ01000002.1"/>
</dbReference>
<evidence type="ECO:0000313" key="6">
    <source>
        <dbReference type="Proteomes" id="UP000298127"/>
    </source>
</evidence>